<dbReference type="GO" id="GO:0022857">
    <property type="term" value="F:transmembrane transporter activity"/>
    <property type="evidence" value="ECO:0007669"/>
    <property type="project" value="InterPro"/>
</dbReference>
<evidence type="ECO:0000256" key="3">
    <source>
        <dbReference type="ARBA" id="ARBA00022475"/>
    </source>
</evidence>
<feature type="transmembrane region" description="Helical" evidence="7">
    <location>
        <begin position="437"/>
        <end position="456"/>
    </location>
</feature>
<evidence type="ECO:0000256" key="1">
    <source>
        <dbReference type="ARBA" id="ARBA00004651"/>
    </source>
</evidence>
<evidence type="ECO:0000256" key="6">
    <source>
        <dbReference type="ARBA" id="ARBA00023136"/>
    </source>
</evidence>
<evidence type="ECO:0000313" key="10">
    <source>
        <dbReference type="Proteomes" id="UP000199691"/>
    </source>
</evidence>
<dbReference type="Gene3D" id="1.20.1720.10">
    <property type="entry name" value="Multidrug resistance protein D"/>
    <property type="match status" value="1"/>
</dbReference>
<dbReference type="PRINTS" id="PR01036">
    <property type="entry name" value="TCRTETB"/>
</dbReference>
<keyword evidence="3" id="KW-1003">Cell membrane</keyword>
<reference evidence="10" key="1">
    <citation type="submission" date="2016-10" db="EMBL/GenBank/DDBJ databases">
        <authorList>
            <person name="Varghese N."/>
            <person name="Submissions S."/>
        </authorList>
    </citation>
    <scope>NUCLEOTIDE SEQUENCE [LARGE SCALE GENOMIC DNA]</scope>
    <source>
        <strain evidence="10">CGMCC 4.6609</strain>
    </source>
</reference>
<accession>A0A1H0SN35</accession>
<feature type="transmembrane region" description="Helical" evidence="7">
    <location>
        <begin position="225"/>
        <end position="245"/>
    </location>
</feature>
<dbReference type="PANTHER" id="PTHR42718:SF46">
    <property type="entry name" value="BLR6921 PROTEIN"/>
    <property type="match status" value="1"/>
</dbReference>
<feature type="transmembrane region" description="Helical" evidence="7">
    <location>
        <begin position="354"/>
        <end position="371"/>
    </location>
</feature>
<dbReference type="InterPro" id="IPR036259">
    <property type="entry name" value="MFS_trans_sf"/>
</dbReference>
<dbReference type="PROSITE" id="PS50850">
    <property type="entry name" value="MFS"/>
    <property type="match status" value="1"/>
</dbReference>
<feature type="transmembrane region" description="Helical" evidence="7">
    <location>
        <begin position="53"/>
        <end position="69"/>
    </location>
</feature>
<dbReference type="PANTHER" id="PTHR42718">
    <property type="entry name" value="MAJOR FACILITATOR SUPERFAMILY MULTIDRUG TRANSPORTER MFSC"/>
    <property type="match status" value="1"/>
</dbReference>
<keyword evidence="5 7" id="KW-1133">Transmembrane helix</keyword>
<evidence type="ECO:0000256" key="7">
    <source>
        <dbReference type="SAM" id="Phobius"/>
    </source>
</evidence>
<evidence type="ECO:0000256" key="4">
    <source>
        <dbReference type="ARBA" id="ARBA00022692"/>
    </source>
</evidence>
<name>A0A1H0SN35_9PSEU</name>
<sequence length="461" mass="45810">MRSLHKTEQPALTWSLTALSLSMLLPSLSTSIATVGLPSTATAFDAPFGVVQWVVIAYLLATTTLIVGAGRLGDTLGRRRVLLGGIAVFTVATLLCGLAPNLPFLIAARAVQGAGAACMMALTMAMAADAVPKGRTGAAMGLLGTTSAVGTALGPALGGVLVGAFGWRAIFLVIVPLGVLAFALVRQVLPGSRPSPAKSRFDAAGTAALAIALGAYAVAVTVGNTSLAVGLLVTAAAGLVAFVLVERRVTAPLVDIAMVRDPVLAAGLTTSALVSTIVMTTLVVGPFHLAGTLDLAPALVGLVMSAGPAVSALTGVPAGRAADRFGSGAVVIVGLGGVLCGTAALSVMPTGAGVLGYLLPLVTITSGYALFQAANNTAVMGHVPAHQRGVVSGMLNLSRNLGLITGASVMGAAFAFAAGTTDVTAATSAELARATHWTFGLAAMLAVLGLAVALVARHRMR</sequence>
<dbReference type="SUPFAM" id="SSF103473">
    <property type="entry name" value="MFS general substrate transporter"/>
    <property type="match status" value="1"/>
</dbReference>
<gene>
    <name evidence="9" type="ORF">SAMN05421507_108158</name>
</gene>
<dbReference type="InterPro" id="IPR011701">
    <property type="entry name" value="MFS"/>
</dbReference>
<keyword evidence="4 7" id="KW-0812">Transmembrane</keyword>
<dbReference type="Proteomes" id="UP000199691">
    <property type="component" value="Unassembled WGS sequence"/>
</dbReference>
<comment type="subcellular location">
    <subcellularLocation>
        <location evidence="1">Cell membrane</location>
        <topology evidence="1">Multi-pass membrane protein</topology>
    </subcellularLocation>
</comment>
<feature type="transmembrane region" description="Helical" evidence="7">
    <location>
        <begin position="397"/>
        <end position="417"/>
    </location>
</feature>
<feature type="domain" description="Major facilitator superfamily (MFS) profile" evidence="8">
    <location>
        <begin position="15"/>
        <end position="461"/>
    </location>
</feature>
<protein>
    <submittedName>
        <fullName evidence="9">Drug resistance transporter, EmrB/QacA subfamily</fullName>
    </submittedName>
</protein>
<dbReference type="CDD" id="cd17321">
    <property type="entry name" value="MFS_MMR_MDR_like"/>
    <property type="match status" value="1"/>
</dbReference>
<evidence type="ECO:0000313" key="9">
    <source>
        <dbReference type="EMBL" id="SDP42959.1"/>
    </source>
</evidence>
<feature type="transmembrane region" description="Helical" evidence="7">
    <location>
        <begin position="295"/>
        <end position="316"/>
    </location>
</feature>
<feature type="transmembrane region" description="Helical" evidence="7">
    <location>
        <begin position="201"/>
        <end position="219"/>
    </location>
</feature>
<dbReference type="EMBL" id="FNIX01000008">
    <property type="protein sequence ID" value="SDP42959.1"/>
    <property type="molecule type" value="Genomic_DNA"/>
</dbReference>
<keyword evidence="6 7" id="KW-0472">Membrane</keyword>
<dbReference type="AlphaFoldDB" id="A0A1H0SN35"/>
<feature type="transmembrane region" description="Helical" evidence="7">
    <location>
        <begin position="140"/>
        <end position="163"/>
    </location>
</feature>
<feature type="transmembrane region" description="Helical" evidence="7">
    <location>
        <begin position="81"/>
        <end position="100"/>
    </location>
</feature>
<dbReference type="Gene3D" id="1.20.1250.20">
    <property type="entry name" value="MFS general substrate transporter like domains"/>
    <property type="match status" value="1"/>
</dbReference>
<evidence type="ECO:0000256" key="5">
    <source>
        <dbReference type="ARBA" id="ARBA00022989"/>
    </source>
</evidence>
<feature type="transmembrane region" description="Helical" evidence="7">
    <location>
        <begin position="328"/>
        <end position="348"/>
    </location>
</feature>
<feature type="transmembrane region" description="Helical" evidence="7">
    <location>
        <begin position="169"/>
        <end position="189"/>
    </location>
</feature>
<proteinExistence type="predicted"/>
<dbReference type="RefSeq" id="WP_245733741.1">
    <property type="nucleotide sequence ID" value="NZ_FNIX01000008.1"/>
</dbReference>
<evidence type="ECO:0000259" key="8">
    <source>
        <dbReference type="PROSITE" id="PS50850"/>
    </source>
</evidence>
<dbReference type="InterPro" id="IPR020846">
    <property type="entry name" value="MFS_dom"/>
</dbReference>
<feature type="transmembrane region" description="Helical" evidence="7">
    <location>
        <begin position="266"/>
        <end position="289"/>
    </location>
</feature>
<organism evidence="9 10">
    <name type="scientific">Lentzea jiangxiensis</name>
    <dbReference type="NCBI Taxonomy" id="641025"/>
    <lineage>
        <taxon>Bacteria</taxon>
        <taxon>Bacillati</taxon>
        <taxon>Actinomycetota</taxon>
        <taxon>Actinomycetes</taxon>
        <taxon>Pseudonocardiales</taxon>
        <taxon>Pseudonocardiaceae</taxon>
        <taxon>Lentzea</taxon>
    </lineage>
</organism>
<feature type="transmembrane region" description="Helical" evidence="7">
    <location>
        <begin position="106"/>
        <end position="128"/>
    </location>
</feature>
<dbReference type="Pfam" id="PF07690">
    <property type="entry name" value="MFS_1"/>
    <property type="match status" value="1"/>
</dbReference>
<evidence type="ECO:0000256" key="2">
    <source>
        <dbReference type="ARBA" id="ARBA00022448"/>
    </source>
</evidence>
<keyword evidence="2" id="KW-0813">Transport</keyword>
<dbReference type="GO" id="GO:0005886">
    <property type="term" value="C:plasma membrane"/>
    <property type="evidence" value="ECO:0007669"/>
    <property type="project" value="UniProtKB-SubCell"/>
</dbReference>
<keyword evidence="10" id="KW-1185">Reference proteome</keyword>
<dbReference type="STRING" id="641025.SAMN05421507_108158"/>